<dbReference type="InterPro" id="IPR011043">
    <property type="entry name" value="Gal_Oxase/kelch_b-propeller"/>
</dbReference>
<accession>A0A654FLY3</accession>
<reference evidence="3 4" key="1">
    <citation type="submission" date="2019-11" db="EMBL/GenBank/DDBJ databases">
        <authorList>
            <person name="Jiao W.-B."/>
            <person name="Schneeberger K."/>
        </authorList>
    </citation>
    <scope>NUCLEOTIDE SEQUENCE [LARGE SCALE GENOMIC DNA]</scope>
    <source>
        <strain evidence="4">cv. An-1</strain>
        <strain evidence="5">cv. C24</strain>
    </source>
</reference>
<proteinExistence type="predicted"/>
<name>A0A654FLY3_ARATH</name>
<dbReference type="EMBL" id="CACSHJ010000095">
    <property type="protein sequence ID" value="CAA0393770.1"/>
    <property type="molecule type" value="Genomic_DNA"/>
</dbReference>
<dbReference type="NCBIfam" id="TIGR01640">
    <property type="entry name" value="F_box_assoc_1"/>
    <property type="match status" value="1"/>
</dbReference>
<dbReference type="OrthoDB" id="1041463at2759"/>
<evidence type="ECO:0000313" key="3">
    <source>
        <dbReference type="EMBL" id="VYS61867.1"/>
    </source>
</evidence>
<gene>
    <name evidence="3" type="ORF">AN1_LOCUS17296</name>
    <name evidence="2" type="ORF">C24_LOCUS17169</name>
</gene>
<dbReference type="PANTHER" id="PTHR31672:SF13">
    <property type="entry name" value="F-BOX PROTEIN CPR30-LIKE"/>
    <property type="match status" value="1"/>
</dbReference>
<dbReference type="ExpressionAtlas" id="A0A654FLY3">
    <property type="expression patterns" value="baseline and differential"/>
</dbReference>
<accession>A0A5S9XQ06</accession>
<dbReference type="Pfam" id="PF07734">
    <property type="entry name" value="FBA_1"/>
    <property type="match status" value="1"/>
</dbReference>
<evidence type="ECO:0000259" key="1">
    <source>
        <dbReference type="Pfam" id="PF07734"/>
    </source>
</evidence>
<dbReference type="InterPro" id="IPR017451">
    <property type="entry name" value="F-box-assoc_interact_dom"/>
</dbReference>
<feature type="domain" description="F-box associated beta-propeller type 1" evidence="1">
    <location>
        <begin position="3"/>
        <end position="291"/>
    </location>
</feature>
<dbReference type="InterPro" id="IPR050796">
    <property type="entry name" value="SCF_F-box_component"/>
</dbReference>
<dbReference type="EMBL" id="CACRSJ010000109">
    <property type="protein sequence ID" value="VYS61867.1"/>
    <property type="molecule type" value="Genomic_DNA"/>
</dbReference>
<dbReference type="PANTHER" id="PTHR31672">
    <property type="entry name" value="BNACNNG10540D PROTEIN"/>
    <property type="match status" value="1"/>
</dbReference>
<dbReference type="SUPFAM" id="SSF50965">
    <property type="entry name" value="Galactose oxidase, central domain"/>
    <property type="match status" value="1"/>
</dbReference>
<dbReference type="Proteomes" id="UP000426265">
    <property type="component" value="Unassembled WGS sequence"/>
</dbReference>
<sequence>MDVTGELSIINSHSYLNLADIEEVLHYDGLLLCTIMRGCPRLVVWNPCTGQTKWIQINSSCYYGYALGSWQDKESGNNNSYKILSYNYFDIHKQKIAICDMKSNSWRNLDVTPDCRLVNASLYSVSLKGRTYWFVAPLTTFGLVSFDYKTERFERMCLPSCHIATMLGTLALSVVKEEKLIVLLHGANTSKTEIWLTNKIDETKVVSWSMILAMDHLEFDIWSNVRLIFDEEKRFGVCCNRKRRVKNGKIHCECIVHIIEEDNKVTKVDFAASKLSYLPLLFNYVPSLVQIQ</sequence>
<organism evidence="3 4">
    <name type="scientific">Arabidopsis thaliana</name>
    <name type="common">Mouse-ear cress</name>
    <dbReference type="NCBI Taxonomy" id="3702"/>
    <lineage>
        <taxon>Eukaryota</taxon>
        <taxon>Viridiplantae</taxon>
        <taxon>Streptophyta</taxon>
        <taxon>Embryophyta</taxon>
        <taxon>Tracheophyta</taxon>
        <taxon>Spermatophyta</taxon>
        <taxon>Magnoliopsida</taxon>
        <taxon>eudicotyledons</taxon>
        <taxon>Gunneridae</taxon>
        <taxon>Pentapetalae</taxon>
        <taxon>rosids</taxon>
        <taxon>malvids</taxon>
        <taxon>Brassicales</taxon>
        <taxon>Brassicaceae</taxon>
        <taxon>Camelineae</taxon>
        <taxon>Arabidopsis</taxon>
    </lineage>
</organism>
<evidence type="ECO:0000313" key="4">
    <source>
        <dbReference type="Proteomes" id="UP000426265"/>
    </source>
</evidence>
<evidence type="ECO:0000313" key="2">
    <source>
        <dbReference type="EMBL" id="CAA0393770.1"/>
    </source>
</evidence>
<protein>
    <recommendedName>
        <fullName evidence="1">F-box associated beta-propeller type 1 domain-containing protein</fullName>
    </recommendedName>
</protein>
<dbReference type="AlphaFoldDB" id="A0A654FLY3"/>
<evidence type="ECO:0000313" key="5">
    <source>
        <dbReference type="Proteomes" id="UP000434276"/>
    </source>
</evidence>
<dbReference type="InterPro" id="IPR006527">
    <property type="entry name" value="F-box-assoc_dom_typ1"/>
</dbReference>
<dbReference type="Proteomes" id="UP000434276">
    <property type="component" value="Unassembled WGS sequence"/>
</dbReference>